<gene>
    <name evidence="7" type="ORF">Loak_0387</name>
</gene>
<dbReference type="InterPro" id="IPR003333">
    <property type="entry name" value="CMAS"/>
</dbReference>
<keyword evidence="4" id="KW-0949">S-adenosyl-L-methionine</keyword>
<keyword evidence="3" id="KW-0808">Transferase</keyword>
<organism evidence="7 8">
    <name type="scientific">Legionella oakridgensis</name>
    <dbReference type="NCBI Taxonomy" id="29423"/>
    <lineage>
        <taxon>Bacteria</taxon>
        <taxon>Pseudomonadati</taxon>
        <taxon>Pseudomonadota</taxon>
        <taxon>Gammaproteobacteria</taxon>
        <taxon>Legionellales</taxon>
        <taxon>Legionellaceae</taxon>
        <taxon>Legionella</taxon>
    </lineage>
</organism>
<dbReference type="GO" id="GO:0032259">
    <property type="term" value="P:methylation"/>
    <property type="evidence" value="ECO:0007669"/>
    <property type="project" value="UniProtKB-KW"/>
</dbReference>
<protein>
    <submittedName>
        <fullName evidence="7">Cyclopropane fatty acid synthase</fullName>
    </submittedName>
</protein>
<dbReference type="NCBIfam" id="NF008686">
    <property type="entry name" value="PRK11705.1"/>
    <property type="match status" value="1"/>
</dbReference>
<dbReference type="PANTHER" id="PTHR43667:SF1">
    <property type="entry name" value="CYCLOPROPANE-FATTY-ACYL-PHOSPHOLIPID SYNTHASE"/>
    <property type="match status" value="1"/>
</dbReference>
<dbReference type="InterPro" id="IPR050723">
    <property type="entry name" value="CFA/CMAS"/>
</dbReference>
<dbReference type="GO" id="GO:0008610">
    <property type="term" value="P:lipid biosynthetic process"/>
    <property type="evidence" value="ECO:0007669"/>
    <property type="project" value="InterPro"/>
</dbReference>
<dbReference type="Pfam" id="PF02353">
    <property type="entry name" value="CMAS"/>
    <property type="match status" value="1"/>
</dbReference>
<evidence type="ECO:0000256" key="1">
    <source>
        <dbReference type="ARBA" id="ARBA00010815"/>
    </source>
</evidence>
<comment type="caution">
    <text evidence="7">The sequence shown here is derived from an EMBL/GenBank/DDBJ whole genome shotgun (WGS) entry which is preliminary data.</text>
</comment>
<dbReference type="PIRSF" id="PIRSF003085">
    <property type="entry name" value="CMAS"/>
    <property type="match status" value="1"/>
</dbReference>
<dbReference type="AlphaFoldDB" id="A0A0W0XGW4"/>
<keyword evidence="5" id="KW-0443">Lipid metabolism</keyword>
<accession>A0A0W0XGW4</accession>
<reference evidence="7 8" key="1">
    <citation type="submission" date="2015-11" db="EMBL/GenBank/DDBJ databases">
        <title>Genomic analysis of 38 Legionella species identifies large and diverse effector repertoires.</title>
        <authorList>
            <person name="Burstein D."/>
            <person name="Amaro F."/>
            <person name="Zusman T."/>
            <person name="Lifshitz Z."/>
            <person name="Cohen O."/>
            <person name="Gilbert J.A."/>
            <person name="Pupko T."/>
            <person name="Shuman H.A."/>
            <person name="Segal G."/>
        </authorList>
    </citation>
    <scope>NUCLEOTIDE SEQUENCE [LARGE SCALE GENOMIC DNA]</scope>
    <source>
        <strain evidence="7 8">Oak Ridge-10</strain>
    </source>
</reference>
<comment type="similarity">
    <text evidence="1">Belongs to the CFA/CMAS family.</text>
</comment>
<proteinExistence type="inferred from homology"/>
<sequence length="373" mass="43594">MPRDTAKKFIETMLEPTGITINGNQPWDIQVHNNELYSRFLQQGSLGLGESYMDKWWDCERLDMFFDRILRAKLDTKTKIPFRVFFTHALAKLINFQDKWGAKQGISHYNIGNSLFKAMLDKNMVYSCGYYKEANALDEAQIAKLDLICKKLQLKPGMRLLDIGCGWGGFARYAAEHYNVRVVGVTISEQQYEFAKHHCKNLDVDIRLQDYRDIQDGPFDRIASIGMFEHVGHLNYKEFMQTINRSLVNQGLFLLHSIGVDKTASLADEWIRKYIFPRGMLPSIMQTAAAAEPFFVMEDWQNFGIYYDKTLMAWYQNFVNNWHELKSQFDERFYRMWTYYLLSCAGGFRARGMQLWQIVFSKGGLDDGYMAPR</sequence>
<dbReference type="PANTHER" id="PTHR43667">
    <property type="entry name" value="CYCLOPROPANE-FATTY-ACYL-PHOSPHOLIPID SYNTHASE"/>
    <property type="match status" value="1"/>
</dbReference>
<evidence type="ECO:0000313" key="8">
    <source>
        <dbReference type="Proteomes" id="UP000054858"/>
    </source>
</evidence>
<dbReference type="GO" id="GO:0008168">
    <property type="term" value="F:methyltransferase activity"/>
    <property type="evidence" value="ECO:0007669"/>
    <property type="project" value="UniProtKB-KW"/>
</dbReference>
<dbReference type="SUPFAM" id="SSF53335">
    <property type="entry name" value="S-adenosyl-L-methionine-dependent methyltransferases"/>
    <property type="match status" value="1"/>
</dbReference>
<evidence type="ECO:0000313" key="7">
    <source>
        <dbReference type="EMBL" id="KTD43837.1"/>
    </source>
</evidence>
<dbReference type="PATRIC" id="fig|29423.5.peg.400"/>
<dbReference type="Proteomes" id="UP000054858">
    <property type="component" value="Unassembled WGS sequence"/>
</dbReference>
<keyword evidence="2" id="KW-0489">Methyltransferase</keyword>
<name>A0A0W0XGW4_9GAMM</name>
<evidence type="ECO:0000256" key="5">
    <source>
        <dbReference type="ARBA" id="ARBA00023098"/>
    </source>
</evidence>
<evidence type="ECO:0000256" key="4">
    <source>
        <dbReference type="ARBA" id="ARBA00022691"/>
    </source>
</evidence>
<feature type="active site" evidence="6">
    <location>
        <position position="344"/>
    </location>
</feature>
<evidence type="ECO:0000256" key="2">
    <source>
        <dbReference type="ARBA" id="ARBA00022603"/>
    </source>
</evidence>
<evidence type="ECO:0000256" key="6">
    <source>
        <dbReference type="PIRSR" id="PIRSR003085-1"/>
    </source>
</evidence>
<dbReference type="RefSeq" id="WP_025384969.1">
    <property type="nucleotide sequence ID" value="NZ_LCUA01000006.1"/>
</dbReference>
<dbReference type="Gene3D" id="3.40.50.150">
    <property type="entry name" value="Vaccinia Virus protein VP39"/>
    <property type="match status" value="1"/>
</dbReference>
<dbReference type="EMBL" id="LNYP01000006">
    <property type="protein sequence ID" value="KTD43837.1"/>
    <property type="molecule type" value="Genomic_DNA"/>
</dbReference>
<dbReference type="CDD" id="cd02440">
    <property type="entry name" value="AdoMet_MTases"/>
    <property type="match status" value="1"/>
</dbReference>
<dbReference type="InterPro" id="IPR029063">
    <property type="entry name" value="SAM-dependent_MTases_sf"/>
</dbReference>
<evidence type="ECO:0000256" key="3">
    <source>
        <dbReference type="ARBA" id="ARBA00022679"/>
    </source>
</evidence>